<sequence length="611" mass="70223">MLGIAEIGHHIFELLGFRDMIKLMSVSKKMTDCVIAHIEFWNFHQEGEFPVEKFQDILAEKASPDSPDRYIRKDGVRAQLLVIAPGAKNEYRTVQHKRPMAFDMHRCDKFFSAVHQIPMSFRRVAISGMPLFSVDEFEILLNSMPNLETMAITQCLMLDFTKLNAVLEAIDRHPRKSGNKQRYVAVEFEPYYFHGPKSDAHGERLGTFGITYHQPCFDISKAVGCSIIRVLPLAHKVGMDLLSDNSPIFQFMLKLPGPKDTWALEFRDALMANKRRAAANAKNPRAFAKEIICSLAFKKKVVQNLPATMRSRLGDDCLNESFWLDSISCQVCKIEYPRGLFHYPFSTCWGCASERFVNVMEDSHLRLWQRSIMLQRLGGFDPKTAKAGDLATSVVPRRLAFKDARKADELYHFFRCEDASMQSKENPMPVNPIPAGIDSEVQSVARWRLYYAPLQGPVNLREGGPQQQHPCTLPYPRAAEIMDIQGKKAVKLKWPAKKDITREMAGPAIEERRRLKLAQEWEEMTEAEVDDYFNQLMDSPGGITEMRNAWHRQQNVYDREVSRKWNAVVDDQRFSLVNAFRLPYNMDKLRAEYQASSAQFEEVPYRQGAIY</sequence>
<accession>A0AA40BYB6</accession>
<dbReference type="AlphaFoldDB" id="A0AA40BYB6"/>
<reference evidence="1" key="1">
    <citation type="submission" date="2023-06" db="EMBL/GenBank/DDBJ databases">
        <title>Genome-scale phylogeny and comparative genomics of the fungal order Sordariales.</title>
        <authorList>
            <consortium name="Lawrence Berkeley National Laboratory"/>
            <person name="Hensen N."/>
            <person name="Bonometti L."/>
            <person name="Westerberg I."/>
            <person name="Brannstrom I.O."/>
            <person name="Guillou S."/>
            <person name="Cros-Aarteil S."/>
            <person name="Calhoun S."/>
            <person name="Haridas S."/>
            <person name="Kuo A."/>
            <person name="Mondo S."/>
            <person name="Pangilinan J."/>
            <person name="Riley R."/>
            <person name="LaButti K."/>
            <person name="Andreopoulos B."/>
            <person name="Lipzen A."/>
            <person name="Chen C."/>
            <person name="Yanf M."/>
            <person name="Daum C."/>
            <person name="Ng V."/>
            <person name="Clum A."/>
            <person name="Steindorff A."/>
            <person name="Ohm R."/>
            <person name="Martin F."/>
            <person name="Silar P."/>
            <person name="Natvig D."/>
            <person name="Lalanne C."/>
            <person name="Gautier V."/>
            <person name="Ament-velasquez S.L."/>
            <person name="Kruys A."/>
            <person name="Hutchinson M.I."/>
            <person name="Powell A.J."/>
            <person name="Barry K."/>
            <person name="Miller A.N."/>
            <person name="Grigoriev I.V."/>
            <person name="Debuchy R."/>
            <person name="Gladieux P."/>
            <person name="Thoren M.H."/>
            <person name="Johannesson H."/>
        </authorList>
    </citation>
    <scope>NUCLEOTIDE SEQUENCE</scope>
    <source>
        <strain evidence="1">SMH3391-2</strain>
    </source>
</reference>
<evidence type="ECO:0008006" key="3">
    <source>
        <dbReference type="Google" id="ProtNLM"/>
    </source>
</evidence>
<gene>
    <name evidence="1" type="ORF">B0T17DRAFT_327459</name>
</gene>
<proteinExistence type="predicted"/>
<dbReference type="Proteomes" id="UP001174934">
    <property type="component" value="Unassembled WGS sequence"/>
</dbReference>
<name>A0AA40BYB6_9PEZI</name>
<evidence type="ECO:0000313" key="2">
    <source>
        <dbReference type="Proteomes" id="UP001174934"/>
    </source>
</evidence>
<comment type="caution">
    <text evidence="1">The sequence shown here is derived from an EMBL/GenBank/DDBJ whole genome shotgun (WGS) entry which is preliminary data.</text>
</comment>
<evidence type="ECO:0000313" key="1">
    <source>
        <dbReference type="EMBL" id="KAK0618172.1"/>
    </source>
</evidence>
<organism evidence="1 2">
    <name type="scientific">Bombardia bombarda</name>
    <dbReference type="NCBI Taxonomy" id="252184"/>
    <lineage>
        <taxon>Eukaryota</taxon>
        <taxon>Fungi</taxon>
        <taxon>Dikarya</taxon>
        <taxon>Ascomycota</taxon>
        <taxon>Pezizomycotina</taxon>
        <taxon>Sordariomycetes</taxon>
        <taxon>Sordariomycetidae</taxon>
        <taxon>Sordariales</taxon>
        <taxon>Lasiosphaeriaceae</taxon>
        <taxon>Bombardia</taxon>
    </lineage>
</organism>
<keyword evidence="2" id="KW-1185">Reference proteome</keyword>
<protein>
    <recommendedName>
        <fullName evidence="3">F-box domain-containing protein</fullName>
    </recommendedName>
</protein>
<dbReference type="EMBL" id="JAULSR010000005">
    <property type="protein sequence ID" value="KAK0618172.1"/>
    <property type="molecule type" value="Genomic_DNA"/>
</dbReference>